<reference evidence="3 4" key="1">
    <citation type="submission" date="2021-02" db="EMBL/GenBank/DDBJ databases">
        <title>Variation within the Batrachochytrium salamandrivorans European outbreak.</title>
        <authorList>
            <person name="Kelly M."/>
            <person name="Pasmans F."/>
            <person name="Shea T.P."/>
            <person name="Munoz J.F."/>
            <person name="Carranza S."/>
            <person name="Cuomo C.A."/>
            <person name="Martel A."/>
        </authorList>
    </citation>
    <scope>NUCLEOTIDE SEQUENCE [LARGE SCALE GENOMIC DNA]</scope>
    <source>
        <strain evidence="3 4">AMFP18/2</strain>
    </source>
</reference>
<keyword evidence="2" id="KW-0472">Membrane</keyword>
<feature type="region of interest" description="Disordered" evidence="1">
    <location>
        <begin position="229"/>
        <end position="257"/>
    </location>
</feature>
<sequence length="706" mass="78291">MAVTDTYDHIPTTLTPVKRRTAAQYSYRNESPNRNIGSPINAIEGFSLSPSTSSVRQSPLAPDSNPGHDADATIFATRCSNTDQATAIKSLGSNNQKTKTEEMFFKSTSILEMLQQRAYILLSDVDRFRFKANAAALCLIFILATFFALSGYDIYFFFWPSSLISGGVLFIVSVLIWNIAVIVFKFLWATGTKSADTFGHSINAPVRWGAQQPVESRGEAWSPVRPLVSPRKVHTSPRSGTVDAFNSSSGVSNSHSPLPRGTIVKPFMLRGSPMRNEVPMINDRFSLFQLLDDSESQSEQPVPTGTQNRSPYTIALGALASSTPSISRFQHAVKPTLNLVDKEIIEDGLVVRDPSKTLKEWKTAHYIDEWAEAIRKWLAIHLLDKLVERIGHTDEALTKAGLSHLVCSIMSPVEGVQIRPPGAKDPQFQTNPAQPTGMFGAAPRSSMFGTTAKPPLFATATIAQPMTIPQTLQQLADRLSGEPVVQERITLEGYLAVGKFSCREYILDRIKNLATGSCVAQYQWDGGQNWHNRVWNHDNFPSDAEIIMHLFCKYLDEKLRILEPHKHQGFSEKYFLPAGAKPSAISIYMIREQSKWPAHYQLVVENIIWDIYPNRNNLFHTLAMFIYCVKVISSGYIGLLYIGGVATQLLDVVAQGPIVSRFDSPRKARMGNTPASNSSLKVAGVTSTLGDRSTPYVSTPKRLLKF</sequence>
<dbReference type="PANTHER" id="PTHR21780">
    <property type="entry name" value="TRANSMEMBRANE PROTEIN 209"/>
    <property type="match status" value="1"/>
</dbReference>
<proteinExistence type="predicted"/>
<evidence type="ECO:0008006" key="5">
    <source>
        <dbReference type="Google" id="ProtNLM"/>
    </source>
</evidence>
<evidence type="ECO:0000256" key="1">
    <source>
        <dbReference type="SAM" id="MobiDB-lite"/>
    </source>
</evidence>
<dbReference type="Proteomes" id="UP001648503">
    <property type="component" value="Unassembled WGS sequence"/>
</dbReference>
<accession>A0ABQ8EVZ3</accession>
<feature type="compositionally biased region" description="Low complexity" evidence="1">
    <location>
        <begin position="247"/>
        <end position="256"/>
    </location>
</feature>
<keyword evidence="2" id="KW-0812">Transmembrane</keyword>
<evidence type="ECO:0000313" key="3">
    <source>
        <dbReference type="EMBL" id="KAH6587589.1"/>
    </source>
</evidence>
<keyword evidence="2" id="KW-1133">Transmembrane helix</keyword>
<dbReference type="Pfam" id="PF09786">
    <property type="entry name" value="CytochromB561_N"/>
    <property type="match status" value="1"/>
</dbReference>
<dbReference type="EMBL" id="JAFCIX010000555">
    <property type="protein sequence ID" value="KAH6587589.1"/>
    <property type="molecule type" value="Genomic_DNA"/>
</dbReference>
<feature type="transmembrane region" description="Helical" evidence="2">
    <location>
        <begin position="164"/>
        <end position="188"/>
    </location>
</feature>
<organism evidence="3 4">
    <name type="scientific">Batrachochytrium salamandrivorans</name>
    <dbReference type="NCBI Taxonomy" id="1357716"/>
    <lineage>
        <taxon>Eukaryota</taxon>
        <taxon>Fungi</taxon>
        <taxon>Fungi incertae sedis</taxon>
        <taxon>Chytridiomycota</taxon>
        <taxon>Chytridiomycota incertae sedis</taxon>
        <taxon>Chytridiomycetes</taxon>
        <taxon>Rhizophydiales</taxon>
        <taxon>Rhizophydiales incertae sedis</taxon>
        <taxon>Batrachochytrium</taxon>
    </lineage>
</organism>
<protein>
    <recommendedName>
        <fullName evidence="5">Transmembrane protein 209</fullName>
    </recommendedName>
</protein>
<gene>
    <name evidence="3" type="ORF">BASA50_011194</name>
</gene>
<dbReference type="PANTHER" id="PTHR21780:SF0">
    <property type="entry name" value="TRANSMEMBRANE PROTEIN 209"/>
    <property type="match status" value="1"/>
</dbReference>
<feature type="transmembrane region" description="Helical" evidence="2">
    <location>
        <begin position="134"/>
        <end position="158"/>
    </location>
</feature>
<dbReference type="InterPro" id="IPR019176">
    <property type="entry name" value="Cytochrome_B561-rel"/>
</dbReference>
<evidence type="ECO:0000313" key="4">
    <source>
        <dbReference type="Proteomes" id="UP001648503"/>
    </source>
</evidence>
<name>A0ABQ8EVZ3_9FUNG</name>
<keyword evidence="4" id="KW-1185">Reference proteome</keyword>
<evidence type="ECO:0000256" key="2">
    <source>
        <dbReference type="SAM" id="Phobius"/>
    </source>
</evidence>
<comment type="caution">
    <text evidence="3">The sequence shown here is derived from an EMBL/GenBank/DDBJ whole genome shotgun (WGS) entry which is preliminary data.</text>
</comment>